<dbReference type="RefSeq" id="XP_067716303.1">
    <property type="nucleotide sequence ID" value="XM_067860202.1"/>
</dbReference>
<dbReference type="Pfam" id="PF00270">
    <property type="entry name" value="DEAD"/>
    <property type="match status" value="2"/>
</dbReference>
<dbReference type="InterPro" id="IPR027417">
    <property type="entry name" value="P-loop_NTPase"/>
</dbReference>
<feature type="domain" description="Helicase C-terminal" evidence="6">
    <location>
        <begin position="1280"/>
        <end position="1476"/>
    </location>
</feature>
<evidence type="ECO:0000259" key="5">
    <source>
        <dbReference type="PROSITE" id="PS51192"/>
    </source>
</evidence>
<dbReference type="PANTHER" id="PTHR47961:SF13">
    <property type="entry name" value="ACTIVATING SIGNAL COINTEGRATOR 1 COMPLEX SUBUNIT 3"/>
    <property type="match status" value="1"/>
</dbReference>
<dbReference type="SUPFAM" id="SSF158702">
    <property type="entry name" value="Sec63 N-terminal domain-like"/>
    <property type="match status" value="2"/>
</dbReference>
<keyword evidence="8" id="KW-1185">Reference proteome</keyword>
<dbReference type="Gene3D" id="3.40.50.300">
    <property type="entry name" value="P-loop containing nucleotide triphosphate hydrolases"/>
    <property type="match status" value="4"/>
</dbReference>
<dbReference type="InterPro" id="IPR001650">
    <property type="entry name" value="Helicase_C-like"/>
</dbReference>
<dbReference type="EMBL" id="BPLF01000003">
    <property type="protein sequence ID" value="GIX64234.1"/>
    <property type="molecule type" value="Genomic_DNA"/>
</dbReference>
<name>A0AAV4LWR1_BABCB</name>
<evidence type="ECO:0000256" key="1">
    <source>
        <dbReference type="ARBA" id="ARBA00022741"/>
    </source>
</evidence>
<keyword evidence="4" id="KW-0067">ATP-binding</keyword>
<keyword evidence="3 7" id="KW-0347">Helicase</keyword>
<proteinExistence type="predicted"/>
<dbReference type="InterPro" id="IPR014001">
    <property type="entry name" value="Helicase_ATP-bd"/>
</dbReference>
<dbReference type="InterPro" id="IPR003593">
    <property type="entry name" value="AAA+_ATPase"/>
</dbReference>
<evidence type="ECO:0000313" key="8">
    <source>
        <dbReference type="Proteomes" id="UP001497744"/>
    </source>
</evidence>
<dbReference type="GO" id="GO:0004386">
    <property type="term" value="F:helicase activity"/>
    <property type="evidence" value="ECO:0007669"/>
    <property type="project" value="UniProtKB-KW"/>
</dbReference>
<feature type="domain" description="Helicase C-terminal" evidence="6">
    <location>
        <begin position="408"/>
        <end position="600"/>
    </location>
</feature>
<dbReference type="PANTHER" id="PTHR47961">
    <property type="entry name" value="DNA POLYMERASE THETA, PUTATIVE (AFU_ORTHOLOGUE AFUA_1G05260)-RELATED"/>
    <property type="match status" value="1"/>
</dbReference>
<dbReference type="InterPro" id="IPR035892">
    <property type="entry name" value="C2_domain_sf"/>
</dbReference>
<dbReference type="Pfam" id="PF02889">
    <property type="entry name" value="Sec63"/>
    <property type="match status" value="2"/>
</dbReference>
<gene>
    <name evidence="7" type="ORF">BcabD6B2_36690</name>
</gene>
<feature type="domain" description="Helicase ATP-binding" evidence="5">
    <location>
        <begin position="1070"/>
        <end position="1243"/>
    </location>
</feature>
<dbReference type="SMART" id="SM00973">
    <property type="entry name" value="Sec63"/>
    <property type="match status" value="2"/>
</dbReference>
<feature type="domain" description="Helicase ATP-binding" evidence="5">
    <location>
        <begin position="192"/>
        <end position="377"/>
    </location>
</feature>
<dbReference type="SUPFAM" id="SSF46785">
    <property type="entry name" value="Winged helix' DNA-binding domain"/>
    <property type="match status" value="1"/>
</dbReference>
<evidence type="ECO:0000259" key="6">
    <source>
        <dbReference type="PROSITE" id="PS51194"/>
    </source>
</evidence>
<dbReference type="Proteomes" id="UP001497744">
    <property type="component" value="Unassembled WGS sequence"/>
</dbReference>
<dbReference type="PROSITE" id="PS51194">
    <property type="entry name" value="HELICASE_CTER"/>
    <property type="match status" value="2"/>
</dbReference>
<dbReference type="PROSITE" id="PS51192">
    <property type="entry name" value="HELICASE_ATP_BIND_1"/>
    <property type="match status" value="2"/>
</dbReference>
<evidence type="ECO:0000313" key="7">
    <source>
        <dbReference type="EMBL" id="GIX64234.1"/>
    </source>
</evidence>
<dbReference type="Gene3D" id="1.10.3380.10">
    <property type="entry name" value="Sec63 N-terminal domain-like domain"/>
    <property type="match status" value="2"/>
</dbReference>
<dbReference type="GO" id="GO:0003676">
    <property type="term" value="F:nucleic acid binding"/>
    <property type="evidence" value="ECO:0007669"/>
    <property type="project" value="InterPro"/>
</dbReference>
<dbReference type="Gene3D" id="2.60.40.150">
    <property type="entry name" value="C2 domain"/>
    <property type="match status" value="1"/>
</dbReference>
<dbReference type="InterPro" id="IPR011545">
    <property type="entry name" value="DEAD/DEAH_box_helicase_dom"/>
</dbReference>
<dbReference type="Pfam" id="PF00271">
    <property type="entry name" value="Helicase_C"/>
    <property type="match status" value="2"/>
</dbReference>
<dbReference type="GeneID" id="94195715"/>
<evidence type="ECO:0000256" key="2">
    <source>
        <dbReference type="ARBA" id="ARBA00022801"/>
    </source>
</evidence>
<keyword evidence="2" id="KW-0378">Hydrolase</keyword>
<dbReference type="InterPro" id="IPR057842">
    <property type="entry name" value="WH_MER3"/>
</dbReference>
<dbReference type="CDD" id="cd18795">
    <property type="entry name" value="SF2_C_Ski2"/>
    <property type="match status" value="2"/>
</dbReference>
<dbReference type="InterPro" id="IPR036390">
    <property type="entry name" value="WH_DNA-bd_sf"/>
</dbReference>
<keyword evidence="1" id="KW-0547">Nucleotide-binding</keyword>
<reference evidence="7 8" key="1">
    <citation type="submission" date="2021-06" db="EMBL/GenBank/DDBJ databases">
        <title>Genome sequence of Babesia caballi.</title>
        <authorList>
            <person name="Yamagishi J."/>
            <person name="Kidaka T."/>
            <person name="Ochi A."/>
        </authorList>
    </citation>
    <scope>NUCLEOTIDE SEQUENCE [LARGE SCALE GENOMIC DNA]</scope>
    <source>
        <strain evidence="7">USDA-D6B2</strain>
    </source>
</reference>
<accession>A0AAV4LWR1</accession>
<dbReference type="InterPro" id="IPR004179">
    <property type="entry name" value="Sec63-dom"/>
</dbReference>
<protein>
    <submittedName>
        <fullName evidence="7">DEAD-box helicase</fullName>
    </submittedName>
</protein>
<sequence length="1834" mass="208291">MELPRYKYMMKHQISDETPPEESDDRFNEPNNRFDIDSTDTTIDCLDMGTLEWCSRVCSRISEKTRMSCYRIFGHIISVLKEENCDVIAAMLAEKLGFAHVDFISKELLPIIFTDANVDPSSVIVGSLHKKIAVDVDREDNDVFEKFTLHPTENPISVNDEELVKIDSLPQWAQCAFAGLQSLNTIQSIVYNTAFNTSQNMLLSAPTGCGKTNVALLCTLQNFGSLYTDGNKKGKVVYIAPMKALAAEVQSKFMMALAPLGLRVREVTGDTQIPTSELLSIDVLVTTPEKFDVITRNSNTTGTQSDDSFLAKVSCLIIDEVHLLNDSRGSVLETVVARIFRLIESTQITRRIVAISATLPNWQDVAQFLRVEPENAYYFGREYRHVPLKQMFYGVKSKDTSTAMLDICLDHIIDTLESGKQCLVFVHSRNETVSTARKLIELIRSSSKDQRLFEPKKDVYKHFVKQLTKCKHENIRTFAEYCFSVHHAGMIRKDRDLVETMFKEGLTKVLICTSTLAWGVNLPAHCVIIKGTFIGGIGVDRHINYLELTQIMGRAGRPQFDTSGTGILITEHKNLNNFVKMQTEQLPIESQLHRHLENALNAEIVLGSVVDESDAVTWLRYTFLYVRIRKNALVYGLKSTKDEDVFAHMMNMVRQAASNLNNSKLIRYHESSGEFASTDLGRIAARYYVDFETIFNFAISLNPELKCPTMPPVDNLEDNNTTPSQWRLPLIDEEYILERLCECKEYETLLYRNDELDELADLMHTSTFKPKRGLNHITTKVSLLIEAHINRENLKTSSLISDMNYIVQNTGRLLLAYFEVSISETVSGPPIGDLIYKWFLMFERQTWDLKCQPRSVVYQFCYPYHASYDKSRMRASKLPTLSERTAHRLAKYNLETLLELTHAEVTDVVKSKQEASTALSYLRYIPYPQINVFCRPVTSLISKVNITVSLTNDWSTRWNGIGESFHIWICSEDRIINKTKLTLTAKKCKDDVEMFVPLRGEETYMALKVFSSRWLGITVEQLLKMPRFNSGNDSYTRLLKLSPMSTNALSNYPFKYQHKYLNPLQTQIFPHCYLSDDNLLVGAPTGSGKTLIAEICMFRLWSTQPQRKVVYIAPLKALAYERLKDWRDKFGKFKNVVEVTGDSHTSAKEIANSHIIVSTPEKWDGISRHWRHRKYVRSIGLLVIDEVHLLGESRGAVLEAIVTRLSFISKFTATTTRLVCLSTALANSGQIADWLGVKRTKLFNFSPAVRPVTCHLYIDGFPLKAYCPRMNSMNRPAFSTIMRHDVDAPVLVFVSSRRQTRTTAQDFVGLLQVKSLTWRYNSTVTEPFKDEHLNSFVEHGIGIHHAGLHDSDRTRVEDMFLKGHIKVLIATSTLAWGVNLPAKIVIIKGTEYYDGKAQKYVDYSVTDIMQMVGRAGRKAQDKEAYAYIYTESRKVDFYKAFMFSPFPAESSFHERIVDSMNSEIAAGTVSSFKNAFEYLKNTFFYRRLQTNPIYYLNTVLLSGCSEDSSTEDMTNCVISRCIKQLVDLGCIYMNCNDQITVEKEQMLLPSVAGILSSQYYLCCQTMANFATSLQKCTGNSSIFNIIRTISNAKEFSEVPLRHNEDIYNMQLSSKAVMPIAETEASNPHAKTFLLLQVRLFGLQVPIFDYNNDLKSILDQLPRICQALIDLMASYRNFQSVQYAILLYKHLLSGVNLVEQRLSFDGPISIAVKVVDVQSGKSLLGTAVCARGSFTAMIAYVGPDDWRQYEVTNVNEIDIIISVCDLPETNDIHYLTLGNESSNVLYGFKKVTSSGKYSFRIKLGCPCGHLVTKVIFHSFASFMFDQHKTLILSAI</sequence>
<dbReference type="InterPro" id="IPR036388">
    <property type="entry name" value="WH-like_DNA-bd_sf"/>
</dbReference>
<dbReference type="Pfam" id="PF23445">
    <property type="entry name" value="WHD_SNRNP200"/>
    <property type="match status" value="2"/>
</dbReference>
<evidence type="ECO:0000256" key="4">
    <source>
        <dbReference type="ARBA" id="ARBA00022840"/>
    </source>
</evidence>
<evidence type="ECO:0000256" key="3">
    <source>
        <dbReference type="ARBA" id="ARBA00022806"/>
    </source>
</evidence>
<dbReference type="SMART" id="SM00487">
    <property type="entry name" value="DEXDc"/>
    <property type="match status" value="2"/>
</dbReference>
<dbReference type="FunFam" id="3.40.50.300:FF:003287">
    <property type="entry name" value="U5 small nuclear ribonucleoprotein 200 kDa helicase"/>
    <property type="match status" value="1"/>
</dbReference>
<comment type="caution">
    <text evidence="7">The sequence shown here is derived from an EMBL/GenBank/DDBJ whole genome shotgun (WGS) entry which is preliminary data.</text>
</comment>
<dbReference type="GO" id="GO:0016787">
    <property type="term" value="F:hydrolase activity"/>
    <property type="evidence" value="ECO:0007669"/>
    <property type="project" value="UniProtKB-KW"/>
</dbReference>
<dbReference type="Gene3D" id="1.10.10.10">
    <property type="entry name" value="Winged helix-like DNA-binding domain superfamily/Winged helix DNA-binding domain"/>
    <property type="match status" value="2"/>
</dbReference>
<dbReference type="SMART" id="SM00382">
    <property type="entry name" value="AAA"/>
    <property type="match status" value="2"/>
</dbReference>
<organism evidence="7 8">
    <name type="scientific">Babesia caballi</name>
    <dbReference type="NCBI Taxonomy" id="5871"/>
    <lineage>
        <taxon>Eukaryota</taxon>
        <taxon>Sar</taxon>
        <taxon>Alveolata</taxon>
        <taxon>Apicomplexa</taxon>
        <taxon>Aconoidasida</taxon>
        <taxon>Piroplasmida</taxon>
        <taxon>Babesiidae</taxon>
        <taxon>Babesia</taxon>
    </lineage>
</organism>
<dbReference type="PIRSF" id="PIRSF039073">
    <property type="entry name" value="BRR2"/>
    <property type="match status" value="1"/>
</dbReference>
<dbReference type="InterPro" id="IPR050474">
    <property type="entry name" value="Hel308_SKI2-like"/>
</dbReference>
<dbReference type="GO" id="GO:0005524">
    <property type="term" value="F:ATP binding"/>
    <property type="evidence" value="ECO:0007669"/>
    <property type="project" value="UniProtKB-KW"/>
</dbReference>
<dbReference type="SMART" id="SM00490">
    <property type="entry name" value="HELICc"/>
    <property type="match status" value="2"/>
</dbReference>
<dbReference type="SUPFAM" id="SSF52540">
    <property type="entry name" value="P-loop containing nucleoside triphosphate hydrolases"/>
    <property type="match status" value="2"/>
</dbReference>
<dbReference type="FunFam" id="1.10.10.10:FF:000012">
    <property type="entry name" value="U5 small nuclear ribonucleoprotein helicase"/>
    <property type="match status" value="1"/>
</dbReference>